<dbReference type="RefSeq" id="WP_168885782.1">
    <property type="nucleotide sequence ID" value="NZ_JABAIL010000035.1"/>
</dbReference>
<accession>A0A7X8SRT9</accession>
<protein>
    <submittedName>
        <fullName evidence="1">Uncharacterized protein</fullName>
    </submittedName>
</protein>
<gene>
    <name evidence="1" type="ORF">HGP29_28010</name>
</gene>
<dbReference type="EMBL" id="JABAIL010000035">
    <property type="protein sequence ID" value="NLR95077.1"/>
    <property type="molecule type" value="Genomic_DNA"/>
</dbReference>
<sequence length="173" mass="20519">MNTIKVEIDTSEYGADDFANYRIDNYWLDEKLDELYPNKFYGGTIPTLLFGMEIPEEEKVVKKRILPEIDKTVICPILMCPDDLDFSCTLIVAEIQNCGTTIKWNRIGIDKTTESDPENVGSKVKWFQKMDKLEFDKHEYLKMLTDFEKYYKTDKENWEQRNTEFQKNLLDKK</sequence>
<keyword evidence="2" id="KW-1185">Reference proteome</keyword>
<dbReference type="Proteomes" id="UP000585050">
    <property type="component" value="Unassembled WGS sequence"/>
</dbReference>
<evidence type="ECO:0000313" key="2">
    <source>
        <dbReference type="Proteomes" id="UP000585050"/>
    </source>
</evidence>
<proteinExistence type="predicted"/>
<dbReference type="AlphaFoldDB" id="A0A7X8SRT9"/>
<reference evidence="1 2" key="1">
    <citation type="submission" date="2020-04" db="EMBL/GenBank/DDBJ databases">
        <title>Flammeovirga sp. SR4, a novel species isolated from seawater.</title>
        <authorList>
            <person name="Wang X."/>
        </authorList>
    </citation>
    <scope>NUCLEOTIDE SEQUENCE [LARGE SCALE GENOMIC DNA]</scope>
    <source>
        <strain evidence="1 2">SR4</strain>
    </source>
</reference>
<name>A0A7X8SRT9_9BACT</name>
<comment type="caution">
    <text evidence="1">The sequence shown here is derived from an EMBL/GenBank/DDBJ whole genome shotgun (WGS) entry which is preliminary data.</text>
</comment>
<evidence type="ECO:0000313" key="1">
    <source>
        <dbReference type="EMBL" id="NLR95077.1"/>
    </source>
</evidence>
<organism evidence="1 2">
    <name type="scientific">Flammeovirga agarivorans</name>
    <dbReference type="NCBI Taxonomy" id="2726742"/>
    <lineage>
        <taxon>Bacteria</taxon>
        <taxon>Pseudomonadati</taxon>
        <taxon>Bacteroidota</taxon>
        <taxon>Cytophagia</taxon>
        <taxon>Cytophagales</taxon>
        <taxon>Flammeovirgaceae</taxon>
        <taxon>Flammeovirga</taxon>
    </lineage>
</organism>